<proteinExistence type="predicted"/>
<evidence type="ECO:0000313" key="2">
    <source>
        <dbReference type="Proteomes" id="UP000193087"/>
    </source>
</evidence>
<dbReference type="AlphaFoldDB" id="A0A1X2CL92"/>
<dbReference type="EMBL" id="LQPQ01000100">
    <property type="protein sequence ID" value="ORW76573.1"/>
    <property type="molecule type" value="Genomic_DNA"/>
</dbReference>
<dbReference type="Proteomes" id="UP000193087">
    <property type="component" value="Unassembled WGS sequence"/>
</dbReference>
<gene>
    <name evidence="1" type="ORF">AWC22_21290</name>
</gene>
<accession>A0A1X2CL92</accession>
<organism evidence="1 2">
    <name type="scientific">Mycobacterium riyadhense</name>
    <dbReference type="NCBI Taxonomy" id="486698"/>
    <lineage>
        <taxon>Bacteria</taxon>
        <taxon>Bacillati</taxon>
        <taxon>Actinomycetota</taxon>
        <taxon>Actinomycetes</taxon>
        <taxon>Mycobacteriales</taxon>
        <taxon>Mycobacteriaceae</taxon>
        <taxon>Mycobacterium</taxon>
    </lineage>
</organism>
<keyword evidence="2" id="KW-1185">Reference proteome</keyword>
<comment type="caution">
    <text evidence="1">The sequence shown here is derived from an EMBL/GenBank/DDBJ whole genome shotgun (WGS) entry which is preliminary data.</text>
</comment>
<reference evidence="1 2" key="1">
    <citation type="submission" date="2016-01" db="EMBL/GenBank/DDBJ databases">
        <title>The new phylogeny of the genus Mycobacterium.</title>
        <authorList>
            <person name="Tarcisio F."/>
            <person name="Conor M."/>
            <person name="Antonella G."/>
            <person name="Elisabetta G."/>
            <person name="Giulia F.S."/>
            <person name="Sara T."/>
            <person name="Anna F."/>
            <person name="Clotilde B."/>
            <person name="Roberto B."/>
            <person name="Veronica D.S."/>
            <person name="Fabio R."/>
            <person name="Monica P."/>
            <person name="Olivier J."/>
            <person name="Enrico T."/>
            <person name="Nicola S."/>
        </authorList>
    </citation>
    <scope>NUCLEOTIDE SEQUENCE [LARGE SCALE GENOMIC DNA]</scope>
    <source>
        <strain evidence="1 2">DSM 45176</strain>
    </source>
</reference>
<evidence type="ECO:0000313" key="1">
    <source>
        <dbReference type="EMBL" id="ORW76573.1"/>
    </source>
</evidence>
<protein>
    <submittedName>
        <fullName evidence="1">Uncharacterized protein</fullName>
    </submittedName>
</protein>
<name>A0A1X2CL92_9MYCO</name>
<sequence length="113" mass="12222">MKRLTYKALQTSLDFATPYRPGADDPEIGGPAGLGGQVQPIEVVVSLPLSCLPLVERRDEFAATPCPTDQHLLEAPAGGVKVAIALQDPAEVKRCHRQATARVYQCRVGKRLM</sequence>